<dbReference type="STRING" id="1765967.BW247_10565"/>
<evidence type="ECO:0000256" key="3">
    <source>
        <dbReference type="ARBA" id="ARBA00022679"/>
    </source>
</evidence>
<dbReference type="AlphaFoldDB" id="A0A1P8UI14"/>
<dbReference type="Pfam" id="PF00535">
    <property type="entry name" value="Glycos_transf_2"/>
    <property type="match status" value="1"/>
</dbReference>
<organism evidence="5 6">
    <name type="scientific">Acidihalobacter ferrooxydans</name>
    <dbReference type="NCBI Taxonomy" id="1765967"/>
    <lineage>
        <taxon>Bacteria</taxon>
        <taxon>Pseudomonadati</taxon>
        <taxon>Pseudomonadota</taxon>
        <taxon>Gammaproteobacteria</taxon>
        <taxon>Chromatiales</taxon>
        <taxon>Ectothiorhodospiraceae</taxon>
        <taxon>Acidihalobacter</taxon>
    </lineage>
</organism>
<evidence type="ECO:0000313" key="5">
    <source>
        <dbReference type="EMBL" id="APZ43476.1"/>
    </source>
</evidence>
<name>A0A1P8UI14_9GAMM</name>
<gene>
    <name evidence="5" type="ORF">BW247_10565</name>
</gene>
<sequence>MPEAMPGARLAVVVLHYGDVAHTRRCIESLYATNTSHAAIILVDNGTRDSELSGLETCYPALRMIHLPENRGWAGGCNAGVRVALADGSQAVCLLNNDTVVPGGADALAGLGARFLETGPCLLQPRISYMDEVKGEQIDPASWPWAKVVSEGFYELNFAYGACLLVHAEIFTRIGLFDERFFLQLEETDFYQRAVKQGYKSYCDTSVLIRHVESAGFGHHMTPLKCYYITRNTLLLLEKHRMVGKAGLHRLKGLFWLLWSEQPGAVADKKMTGFLKWAMLGRGGAAGFRAGLKDYFLRRFGRGPKSLESMRGASGQSD</sequence>
<dbReference type="SUPFAM" id="SSF53448">
    <property type="entry name" value="Nucleotide-diphospho-sugar transferases"/>
    <property type="match status" value="1"/>
</dbReference>
<evidence type="ECO:0000259" key="4">
    <source>
        <dbReference type="Pfam" id="PF00535"/>
    </source>
</evidence>
<reference evidence="5 6" key="1">
    <citation type="submission" date="2017-01" db="EMBL/GenBank/DDBJ databases">
        <title>Draft sequence of Acidihalobacter ferrooxidans strain DSM 14175 (strain V8).</title>
        <authorList>
            <person name="Khaleque H.N."/>
            <person name="Ramsay J.P."/>
            <person name="Murphy R.J.T."/>
            <person name="Kaksonen A.H."/>
            <person name="Boxall N.J."/>
            <person name="Watkin E.L.J."/>
        </authorList>
    </citation>
    <scope>NUCLEOTIDE SEQUENCE [LARGE SCALE GENOMIC DNA]</scope>
    <source>
        <strain evidence="5 6">V8</strain>
    </source>
</reference>
<dbReference type="CDD" id="cd04186">
    <property type="entry name" value="GT_2_like_c"/>
    <property type="match status" value="1"/>
</dbReference>
<comment type="similarity">
    <text evidence="1">Belongs to the glycosyltransferase 2 family.</text>
</comment>
<keyword evidence="3" id="KW-0808">Transferase</keyword>
<evidence type="ECO:0000256" key="2">
    <source>
        <dbReference type="ARBA" id="ARBA00022676"/>
    </source>
</evidence>
<dbReference type="PANTHER" id="PTHR43179:SF12">
    <property type="entry name" value="GALACTOFURANOSYLTRANSFERASE GLFT2"/>
    <property type="match status" value="1"/>
</dbReference>
<feature type="domain" description="Glycosyltransferase 2-like" evidence="4">
    <location>
        <begin position="12"/>
        <end position="120"/>
    </location>
</feature>
<keyword evidence="6" id="KW-1185">Reference proteome</keyword>
<dbReference type="Proteomes" id="UP000243807">
    <property type="component" value="Chromosome"/>
</dbReference>
<dbReference type="KEGG" id="afy:BW247_10565"/>
<dbReference type="InterPro" id="IPR001173">
    <property type="entry name" value="Glyco_trans_2-like"/>
</dbReference>
<dbReference type="PANTHER" id="PTHR43179">
    <property type="entry name" value="RHAMNOSYLTRANSFERASE WBBL"/>
    <property type="match status" value="1"/>
</dbReference>
<keyword evidence="2" id="KW-0328">Glycosyltransferase</keyword>
<accession>A0A1P8UI14</accession>
<dbReference type="EMBL" id="CP019434">
    <property type="protein sequence ID" value="APZ43476.1"/>
    <property type="molecule type" value="Genomic_DNA"/>
</dbReference>
<evidence type="ECO:0000256" key="1">
    <source>
        <dbReference type="ARBA" id="ARBA00006739"/>
    </source>
</evidence>
<dbReference type="Gene3D" id="3.90.550.10">
    <property type="entry name" value="Spore Coat Polysaccharide Biosynthesis Protein SpsA, Chain A"/>
    <property type="match status" value="1"/>
</dbReference>
<dbReference type="GO" id="GO:0016757">
    <property type="term" value="F:glycosyltransferase activity"/>
    <property type="evidence" value="ECO:0007669"/>
    <property type="project" value="UniProtKB-KW"/>
</dbReference>
<evidence type="ECO:0000313" key="6">
    <source>
        <dbReference type="Proteomes" id="UP000243807"/>
    </source>
</evidence>
<dbReference type="RefSeq" id="WP_076837116.1">
    <property type="nucleotide sequence ID" value="NZ_CP019434.1"/>
</dbReference>
<proteinExistence type="inferred from homology"/>
<protein>
    <recommendedName>
        <fullName evidence="4">Glycosyltransferase 2-like domain-containing protein</fullName>
    </recommendedName>
</protein>
<dbReference type="InterPro" id="IPR029044">
    <property type="entry name" value="Nucleotide-diphossugar_trans"/>
</dbReference>